<evidence type="ECO:0000313" key="2">
    <source>
        <dbReference type="Proteomes" id="UP000299102"/>
    </source>
</evidence>
<keyword evidence="2" id="KW-1185">Reference proteome</keyword>
<organism evidence="1 2">
    <name type="scientific">Eumeta variegata</name>
    <name type="common">Bagworm moth</name>
    <name type="synonym">Eumeta japonica</name>
    <dbReference type="NCBI Taxonomy" id="151549"/>
    <lineage>
        <taxon>Eukaryota</taxon>
        <taxon>Metazoa</taxon>
        <taxon>Ecdysozoa</taxon>
        <taxon>Arthropoda</taxon>
        <taxon>Hexapoda</taxon>
        <taxon>Insecta</taxon>
        <taxon>Pterygota</taxon>
        <taxon>Neoptera</taxon>
        <taxon>Endopterygota</taxon>
        <taxon>Lepidoptera</taxon>
        <taxon>Glossata</taxon>
        <taxon>Ditrysia</taxon>
        <taxon>Tineoidea</taxon>
        <taxon>Psychidae</taxon>
        <taxon>Oiketicinae</taxon>
        <taxon>Eumeta</taxon>
    </lineage>
</organism>
<dbReference type="Proteomes" id="UP000299102">
    <property type="component" value="Unassembled WGS sequence"/>
</dbReference>
<dbReference type="OrthoDB" id="424543at2759"/>
<reference evidence="1 2" key="1">
    <citation type="journal article" date="2019" name="Commun. Biol.">
        <title>The bagworm genome reveals a unique fibroin gene that provides high tensile strength.</title>
        <authorList>
            <person name="Kono N."/>
            <person name="Nakamura H."/>
            <person name="Ohtoshi R."/>
            <person name="Tomita M."/>
            <person name="Numata K."/>
            <person name="Arakawa K."/>
        </authorList>
    </citation>
    <scope>NUCLEOTIDE SEQUENCE [LARGE SCALE GENOMIC DNA]</scope>
</reference>
<evidence type="ECO:0000313" key="1">
    <source>
        <dbReference type="EMBL" id="GBP40254.1"/>
    </source>
</evidence>
<dbReference type="EMBL" id="BGZK01000378">
    <property type="protein sequence ID" value="GBP40254.1"/>
    <property type="molecule type" value="Genomic_DNA"/>
</dbReference>
<gene>
    <name evidence="1" type="ORF">EVAR_37656_1</name>
</gene>
<name>A0A4C1VQZ2_EUMVA</name>
<protein>
    <submittedName>
        <fullName evidence="1">Uncharacterized protein</fullName>
    </submittedName>
</protein>
<sequence length="149" mass="17308">MLRRAGGATSMDKVRNEHILETFKFAPIQEIICESRLRWCGHVMRRDDDHINKRTSNISWGKSGQARACPRVMSSFQIEGLVPHCDPHLLRVVIIRINCDIKERHTEISTRKCFFLRVERAHGVRRRIEIAPHMAQIEYGSRCSLSSNE</sequence>
<comment type="caution">
    <text evidence="1">The sequence shown here is derived from an EMBL/GenBank/DDBJ whole genome shotgun (WGS) entry which is preliminary data.</text>
</comment>
<dbReference type="AlphaFoldDB" id="A0A4C1VQZ2"/>
<proteinExistence type="predicted"/>
<accession>A0A4C1VQZ2</accession>